<dbReference type="EMBL" id="FONY01000022">
    <property type="protein sequence ID" value="SFF25698.1"/>
    <property type="molecule type" value="Genomic_DNA"/>
</dbReference>
<gene>
    <name evidence="1" type="ORF">SAMN04488541_102233</name>
</gene>
<dbReference type="Proteomes" id="UP000199513">
    <property type="component" value="Unassembled WGS sequence"/>
</dbReference>
<name>A0A1I2H7Z3_9BACT</name>
<evidence type="ECO:0000313" key="1">
    <source>
        <dbReference type="EMBL" id="SFF25698.1"/>
    </source>
</evidence>
<protein>
    <submittedName>
        <fullName evidence="1">CarboxypepD_reg-like domain-containing protein</fullName>
    </submittedName>
</protein>
<dbReference type="Pfam" id="PF13715">
    <property type="entry name" value="CarbopepD_reg_2"/>
    <property type="match status" value="1"/>
</dbReference>
<keyword evidence="2" id="KW-1185">Reference proteome</keyword>
<dbReference type="RefSeq" id="WP_091546060.1">
    <property type="nucleotide sequence ID" value="NZ_FONY01000022.1"/>
</dbReference>
<dbReference type="InterPro" id="IPR008969">
    <property type="entry name" value="CarboxyPept-like_regulatory"/>
</dbReference>
<dbReference type="AlphaFoldDB" id="A0A1I2H7Z3"/>
<accession>A0A1I2H7Z3</accession>
<dbReference type="STRING" id="1003.SAMN04488541_102233"/>
<proteinExistence type="predicted"/>
<evidence type="ECO:0000313" key="2">
    <source>
        <dbReference type="Proteomes" id="UP000199513"/>
    </source>
</evidence>
<organism evidence="1 2">
    <name type="scientific">Thermoflexibacter ruber</name>
    <dbReference type="NCBI Taxonomy" id="1003"/>
    <lineage>
        <taxon>Bacteria</taxon>
        <taxon>Pseudomonadati</taxon>
        <taxon>Bacteroidota</taxon>
        <taxon>Cytophagia</taxon>
        <taxon>Cytophagales</taxon>
        <taxon>Thermoflexibacteraceae</taxon>
        <taxon>Thermoflexibacter</taxon>
    </lineage>
</organism>
<dbReference type="OrthoDB" id="7432683at2"/>
<reference evidence="1 2" key="1">
    <citation type="submission" date="2016-10" db="EMBL/GenBank/DDBJ databases">
        <authorList>
            <person name="de Groot N.N."/>
        </authorList>
    </citation>
    <scope>NUCLEOTIDE SEQUENCE [LARGE SCALE GENOMIC DNA]</scope>
    <source>
        <strain>GEY</strain>
        <strain evidence="2">DSM 9560</strain>
    </source>
</reference>
<dbReference type="SUPFAM" id="SSF49464">
    <property type="entry name" value="Carboxypeptidase regulatory domain-like"/>
    <property type="match status" value="1"/>
</dbReference>
<sequence>MAKKVNISIPTPCRENWLAMQTNEQGRFCLSCQKTVIDFTNQSDKEIAETILQHQGKICGRFRQSQLRTIALPEPKISRTHFQTYFFALANAIVASLSVPTHAKAQIPTEIKSNKDYVNIFSTKEQVREQVKPKEKLKDSEKLTIGKVRGEEGDNKYYDLPGANVSLKGTSIGTITDENGDFLLEINKNFSEAIIVFAFVGFETKEVKISTINKNAPVRANAIVLNIDLALDSCILTGEVVIIDYHGNVPLYKKIYYKLRN</sequence>